<gene>
    <name evidence="5" type="ORF">I2501_25560</name>
</gene>
<dbReference type="InterPro" id="IPR025403">
    <property type="entry name" value="TgpA-like_C"/>
</dbReference>
<keyword evidence="2" id="KW-1133">Transmembrane helix</keyword>
<dbReference type="Pfam" id="PF13559">
    <property type="entry name" value="DUF4129"/>
    <property type="match status" value="1"/>
</dbReference>
<keyword evidence="2" id="KW-0812">Transmembrane</keyword>
<evidence type="ECO:0000313" key="5">
    <source>
        <dbReference type="EMBL" id="MBF9071393.1"/>
    </source>
</evidence>
<keyword evidence="6" id="KW-1185">Reference proteome</keyword>
<evidence type="ECO:0000313" key="6">
    <source>
        <dbReference type="Proteomes" id="UP000657385"/>
    </source>
</evidence>
<evidence type="ECO:0000256" key="3">
    <source>
        <dbReference type="SAM" id="SignalP"/>
    </source>
</evidence>
<keyword evidence="3" id="KW-0732">Signal</keyword>
<keyword evidence="2" id="KW-0472">Membrane</keyword>
<evidence type="ECO:0000256" key="2">
    <source>
        <dbReference type="SAM" id="Phobius"/>
    </source>
</evidence>
<proteinExistence type="predicted"/>
<feature type="compositionally biased region" description="Polar residues" evidence="1">
    <location>
        <begin position="125"/>
        <end position="142"/>
    </location>
</feature>
<name>A0A931BBX1_9ACTN</name>
<evidence type="ECO:0000256" key="1">
    <source>
        <dbReference type="SAM" id="MobiDB-lite"/>
    </source>
</evidence>
<feature type="transmembrane region" description="Helical" evidence="2">
    <location>
        <begin position="87"/>
        <end position="107"/>
    </location>
</feature>
<dbReference type="EMBL" id="JADPRT010000011">
    <property type="protein sequence ID" value="MBF9071393.1"/>
    <property type="molecule type" value="Genomic_DNA"/>
</dbReference>
<feature type="transmembrane region" description="Helical" evidence="2">
    <location>
        <begin position="49"/>
        <end position="67"/>
    </location>
</feature>
<sequence>MAQRSQQRRKGARLGAVLTAAVALALAALSLNAAQGATSYGMGPVKSDWPLAILVVLILAFVLVGRFRAWQDRATEAGPVRERIDSLVVPGVVLAAVVTTVGLMLLGTHTPGVDEFPVQPGVMPSPSQTHGPAQAQAPVTQPGRSSGGAHLPFSLSTLLLAVLALAGIALVVALAVMVSRWVSVSSGGGQLPGTAVVVGEPQEALAEAVTAGQQALAGTDARAAIIACYAAMETSLAEGGIGRRTADTPAELLERVVLSGAVDEASVRTLTDLFREARYSTHPMAEHQRDQAAAALDTIAAELARAAAEGGISLPDASEETGKSEEAELR</sequence>
<feature type="domain" description="Protein-glutamine gamma-glutamyltransferase-like C-terminal" evidence="4">
    <location>
        <begin position="228"/>
        <end position="297"/>
    </location>
</feature>
<feature type="region of interest" description="Disordered" evidence="1">
    <location>
        <begin position="122"/>
        <end position="142"/>
    </location>
</feature>
<dbReference type="AlphaFoldDB" id="A0A931BBX1"/>
<comment type="caution">
    <text evidence="5">The sequence shown here is derived from an EMBL/GenBank/DDBJ whole genome shotgun (WGS) entry which is preliminary data.</text>
</comment>
<protein>
    <submittedName>
        <fullName evidence="5">DUF4129 domain-containing protein</fullName>
    </submittedName>
</protein>
<reference evidence="5" key="1">
    <citation type="submission" date="2020-11" db="EMBL/GenBank/DDBJ databases">
        <title>Isolation and identification of active actinomycetes.</title>
        <authorList>
            <person name="Yu B."/>
        </authorList>
    </citation>
    <scope>NUCLEOTIDE SEQUENCE</scope>
    <source>
        <strain evidence="5">NEAU-YB345</strain>
    </source>
</reference>
<dbReference type="RefSeq" id="WP_196196536.1">
    <property type="nucleotide sequence ID" value="NZ_JADPRT010000011.1"/>
</dbReference>
<feature type="transmembrane region" description="Helical" evidence="2">
    <location>
        <begin position="153"/>
        <end position="176"/>
    </location>
</feature>
<organism evidence="5 6">
    <name type="scientific">Streptacidiphilus fuscans</name>
    <dbReference type="NCBI Taxonomy" id="2789292"/>
    <lineage>
        <taxon>Bacteria</taxon>
        <taxon>Bacillati</taxon>
        <taxon>Actinomycetota</taxon>
        <taxon>Actinomycetes</taxon>
        <taxon>Kitasatosporales</taxon>
        <taxon>Streptomycetaceae</taxon>
        <taxon>Streptacidiphilus</taxon>
    </lineage>
</organism>
<evidence type="ECO:0000259" key="4">
    <source>
        <dbReference type="Pfam" id="PF13559"/>
    </source>
</evidence>
<feature type="signal peptide" evidence="3">
    <location>
        <begin position="1"/>
        <end position="33"/>
    </location>
</feature>
<feature type="compositionally biased region" description="Basic and acidic residues" evidence="1">
    <location>
        <begin position="320"/>
        <end position="330"/>
    </location>
</feature>
<accession>A0A931BBX1</accession>
<feature type="chain" id="PRO_5039040198" evidence="3">
    <location>
        <begin position="34"/>
        <end position="330"/>
    </location>
</feature>
<feature type="region of interest" description="Disordered" evidence="1">
    <location>
        <begin position="310"/>
        <end position="330"/>
    </location>
</feature>
<dbReference type="Proteomes" id="UP000657385">
    <property type="component" value="Unassembled WGS sequence"/>
</dbReference>